<sequence length="310" mass="35189">MDGLPPAPEPRANGNTVVTSLVEEVNARAANDPPATSSWTEYPLAEGDWIIINEYLASLAAPIHYGYFCRTGTFVHQVPSPCHELLKQCFVRTLKMKLRRLCSENEVRSFAERITEVAPPESKAGSKSSRDLHQPDIFFSHVCLPRYGIPVEIAYGQKRNRLHELAEFYILKSNRKTRLFIAIDYDHGHTSKVTLRTWRRDYTDPTGLRLRCRVQELRREDSTLIPGLPLRVCLLDLARQELIPPFLHGRDIELSVDELGSVLQEADSGEEIVEEDSDSESSTSDDLDGTEDTTDEEWPFERPGLIPFPQ</sequence>
<dbReference type="AlphaFoldDB" id="A0A0D2C5G8"/>
<gene>
    <name evidence="2" type="ORF">PV07_08885</name>
</gene>
<evidence type="ECO:0000313" key="2">
    <source>
        <dbReference type="EMBL" id="KIW25730.1"/>
    </source>
</evidence>
<dbReference type="RefSeq" id="XP_016245946.1">
    <property type="nucleotide sequence ID" value="XM_016396090.1"/>
</dbReference>
<evidence type="ECO:0000256" key="1">
    <source>
        <dbReference type="SAM" id="MobiDB-lite"/>
    </source>
</evidence>
<feature type="region of interest" description="Disordered" evidence="1">
    <location>
        <begin position="266"/>
        <end position="310"/>
    </location>
</feature>
<name>A0A0D2C5G8_9EURO</name>
<organism evidence="2 3">
    <name type="scientific">Cladophialophora immunda</name>
    <dbReference type="NCBI Taxonomy" id="569365"/>
    <lineage>
        <taxon>Eukaryota</taxon>
        <taxon>Fungi</taxon>
        <taxon>Dikarya</taxon>
        <taxon>Ascomycota</taxon>
        <taxon>Pezizomycotina</taxon>
        <taxon>Eurotiomycetes</taxon>
        <taxon>Chaetothyriomycetidae</taxon>
        <taxon>Chaetothyriales</taxon>
        <taxon>Herpotrichiellaceae</taxon>
        <taxon>Cladophialophora</taxon>
    </lineage>
</organism>
<dbReference type="STRING" id="569365.A0A0D2C5G8"/>
<dbReference type="HOGENOM" id="CLU_060132_0_0_1"/>
<keyword evidence="3" id="KW-1185">Reference proteome</keyword>
<feature type="compositionally biased region" description="Acidic residues" evidence="1">
    <location>
        <begin position="267"/>
        <end position="298"/>
    </location>
</feature>
<dbReference type="Proteomes" id="UP000054466">
    <property type="component" value="Unassembled WGS sequence"/>
</dbReference>
<dbReference type="EMBL" id="KN847044">
    <property type="protein sequence ID" value="KIW25730.1"/>
    <property type="molecule type" value="Genomic_DNA"/>
</dbReference>
<dbReference type="VEuPathDB" id="FungiDB:PV07_08885"/>
<dbReference type="OrthoDB" id="3485856at2759"/>
<accession>A0A0D2C5G8</accession>
<reference evidence="2 3" key="1">
    <citation type="submission" date="2015-01" db="EMBL/GenBank/DDBJ databases">
        <title>The Genome Sequence of Cladophialophora immunda CBS83496.</title>
        <authorList>
            <consortium name="The Broad Institute Genomics Platform"/>
            <person name="Cuomo C."/>
            <person name="de Hoog S."/>
            <person name="Gorbushina A."/>
            <person name="Stielow B."/>
            <person name="Teixiera M."/>
            <person name="Abouelleil A."/>
            <person name="Chapman S.B."/>
            <person name="Priest M."/>
            <person name="Young S.K."/>
            <person name="Wortman J."/>
            <person name="Nusbaum C."/>
            <person name="Birren B."/>
        </authorList>
    </citation>
    <scope>NUCLEOTIDE SEQUENCE [LARGE SCALE GENOMIC DNA]</scope>
    <source>
        <strain evidence="2 3">CBS 83496</strain>
    </source>
</reference>
<proteinExistence type="predicted"/>
<protein>
    <submittedName>
        <fullName evidence="2">Uncharacterized protein</fullName>
    </submittedName>
</protein>
<evidence type="ECO:0000313" key="3">
    <source>
        <dbReference type="Proteomes" id="UP000054466"/>
    </source>
</evidence>
<dbReference type="GeneID" id="27348079"/>